<dbReference type="InterPro" id="IPR006652">
    <property type="entry name" value="Kelch_1"/>
</dbReference>
<dbReference type="InterPro" id="IPR037293">
    <property type="entry name" value="Gal_Oxidase_central_sf"/>
</dbReference>
<dbReference type="PANTHER" id="PTHR46344:SF27">
    <property type="entry name" value="KELCH REPEAT SUPERFAMILY PROTEIN"/>
    <property type="match status" value="1"/>
</dbReference>
<proteinExistence type="predicted"/>
<evidence type="ECO:0008006" key="5">
    <source>
        <dbReference type="Google" id="ProtNLM"/>
    </source>
</evidence>
<dbReference type="SUPFAM" id="SSF117281">
    <property type="entry name" value="Kelch motif"/>
    <property type="match status" value="2"/>
</dbReference>
<sequence>MGARDVPAEVAEGYAIFRDALGTGSHVLHRVTETGYEDFVTFEHAPAQEKIEYELALGEGAAGLRLVGNVLEIIDASGTPRLHVSPPWLLGEDGTRTDATLAVDDCAVDREPAAPWGRVPVAPGANHCKVTVSWSGAHYPAVLDPEWGTTGSMVSARYDFRTITLPSGQVLALGGGQPGNVTVSGAELYDPTSRTWAATGSMHDSREAMTATLLEDGTVLAAGGWKYEPPGNPNEQWVGVEVYNPRSGVWSSTMAMSIPRGYHTATRLLDGRVLATGGDWPDNEKTAEVYDPFTKTWTRTPNMASVRWAGTADRLSDGRVLVVGGWKGPTIEATETVEIFDPTTGKFNLASSLSAPREEHASMPLPDGKVLIFGGRSAFWDVNGPPPINYVETEIYDPITQAFTPGGSMPAGRVFGSATLASRNYVTLAGGSLPGTADYADALIYDVRRGVWQGGGQMSNKRNYPGAATLSGESILVCGGIGTGGTLNTCDVLDSVGDGTQCGDAIRRPAGEECDLGQWNGTRATCSTTCRAQDIPLLVDASTVRTRSRTIGRGAHPLAGWSTGALAAAFVETNDGVPTVRVAGVGLDGVPSDKAVIVGAAPSAIAGSDPVFVPIADEVGVVAFTDFDADGDLLGVALRRVYPMAGMAGPLVRANTRTSFSQFDADVLNTGSQVVVAWSDDSDLNTGPDIFYRVFDTALNPATTTDQPLATSPEAEGSVALARFGDTWAAAWRVFGGGAETIRVKARSTEWTVGPFTPGPSDSRPALAEIDSSHLLVAFVEGADLSNAGTAKDGRLRIAILDTAAPGATLMQEVVTADSNSRDLPTMARAGTGTWLAWHEKAANAEFGQLIGKELVWDPTAHTLDVSRATFSLPRSTQLTDRRRPVLISNGSRTFAAVWDDASRVFGSFGQKGDVMLEAISLPFGRLP</sequence>
<gene>
    <name evidence="3" type="ORF">LZC95_49750</name>
</gene>
<organism evidence="3 4">
    <name type="scientific">Pendulispora brunnea</name>
    <dbReference type="NCBI Taxonomy" id="2905690"/>
    <lineage>
        <taxon>Bacteria</taxon>
        <taxon>Pseudomonadati</taxon>
        <taxon>Myxococcota</taxon>
        <taxon>Myxococcia</taxon>
        <taxon>Myxococcales</taxon>
        <taxon>Sorangiineae</taxon>
        <taxon>Pendulisporaceae</taxon>
        <taxon>Pendulispora</taxon>
    </lineage>
</organism>
<keyword evidence="1" id="KW-0880">Kelch repeat</keyword>
<dbReference type="Pfam" id="PF01344">
    <property type="entry name" value="Kelch_1"/>
    <property type="match status" value="2"/>
</dbReference>
<protein>
    <recommendedName>
        <fullName evidence="5">Galactose oxidase</fullName>
    </recommendedName>
</protein>
<dbReference type="SMART" id="SM00612">
    <property type="entry name" value="Kelch"/>
    <property type="match status" value="6"/>
</dbReference>
<keyword evidence="2" id="KW-0677">Repeat</keyword>
<evidence type="ECO:0000313" key="4">
    <source>
        <dbReference type="Proteomes" id="UP001379533"/>
    </source>
</evidence>
<dbReference type="InterPro" id="IPR015915">
    <property type="entry name" value="Kelch-typ_b-propeller"/>
</dbReference>
<evidence type="ECO:0000256" key="1">
    <source>
        <dbReference type="ARBA" id="ARBA00022441"/>
    </source>
</evidence>
<keyword evidence="4" id="KW-1185">Reference proteome</keyword>
<dbReference type="Gene3D" id="2.130.10.80">
    <property type="entry name" value="Galactose oxidase/kelch, beta-propeller"/>
    <property type="match status" value="1"/>
</dbReference>
<dbReference type="RefSeq" id="WP_394845127.1">
    <property type="nucleotide sequence ID" value="NZ_CP089982.1"/>
</dbReference>
<reference evidence="3 4" key="1">
    <citation type="submission" date="2021-12" db="EMBL/GenBank/DDBJ databases">
        <title>Discovery of the Pendulisporaceae a myxobacterial family with distinct sporulation behavior and unique specialized metabolism.</title>
        <authorList>
            <person name="Garcia R."/>
            <person name="Popoff A."/>
            <person name="Bader C.D."/>
            <person name="Loehr J."/>
            <person name="Walesch S."/>
            <person name="Walt C."/>
            <person name="Boldt J."/>
            <person name="Bunk B."/>
            <person name="Haeckl F.J.F.P.J."/>
            <person name="Gunesch A.P."/>
            <person name="Birkelbach J."/>
            <person name="Nuebel U."/>
            <person name="Pietschmann T."/>
            <person name="Bach T."/>
            <person name="Mueller R."/>
        </authorList>
    </citation>
    <scope>NUCLEOTIDE SEQUENCE [LARGE SCALE GENOMIC DNA]</scope>
    <source>
        <strain evidence="3 4">MSr12523</strain>
    </source>
</reference>
<evidence type="ECO:0000256" key="2">
    <source>
        <dbReference type="ARBA" id="ARBA00022737"/>
    </source>
</evidence>
<accession>A0ABZ2K753</accession>
<dbReference type="EMBL" id="CP089982">
    <property type="protein sequence ID" value="WXA94518.1"/>
    <property type="molecule type" value="Genomic_DNA"/>
</dbReference>
<dbReference type="Proteomes" id="UP001379533">
    <property type="component" value="Chromosome"/>
</dbReference>
<name>A0ABZ2K753_9BACT</name>
<dbReference type="Gene3D" id="2.120.10.80">
    <property type="entry name" value="Kelch-type beta propeller"/>
    <property type="match status" value="2"/>
</dbReference>
<evidence type="ECO:0000313" key="3">
    <source>
        <dbReference type="EMBL" id="WXA94518.1"/>
    </source>
</evidence>
<dbReference type="PANTHER" id="PTHR46344">
    <property type="entry name" value="OS02G0202900 PROTEIN"/>
    <property type="match status" value="1"/>
</dbReference>